<dbReference type="SUPFAM" id="SSF51294">
    <property type="entry name" value="Hedgehog/intein (Hint) domain"/>
    <property type="match status" value="1"/>
</dbReference>
<dbReference type="Gene3D" id="2.170.16.10">
    <property type="entry name" value="Hedgehog/Intein (Hint) domain"/>
    <property type="match status" value="1"/>
</dbReference>
<organism evidence="1 2">
    <name type="scientific">Leptospira kirschneri str. H1</name>
    <dbReference type="NCBI Taxonomy" id="1049966"/>
    <lineage>
        <taxon>Bacteria</taxon>
        <taxon>Pseudomonadati</taxon>
        <taxon>Spirochaetota</taxon>
        <taxon>Spirochaetia</taxon>
        <taxon>Leptospirales</taxon>
        <taxon>Leptospiraceae</taxon>
        <taxon>Leptospira</taxon>
    </lineage>
</organism>
<dbReference type="Proteomes" id="UP000006253">
    <property type="component" value="Unassembled WGS sequence"/>
</dbReference>
<proteinExistence type="predicted"/>
<name>A0A0E2B4B0_9LEPT</name>
<dbReference type="EMBL" id="AHMY02000036">
    <property type="protein sequence ID" value="EKO16000.1"/>
    <property type="molecule type" value="Genomic_DNA"/>
</dbReference>
<sequence>MLVEKPLSLLSGEFNNQTLTKFFKVRTDGSHFLFKEKYRLTTAKAIEVKILQCNMCLSMIVFEYTEKLKCCVADWSVERGFSKRERREIRPNSSSHLTPNQLAPNVSKILATGNYSLTPQSEWVKVEDLKLKDQVLRSDGSWGTVTGIYYYNTEPTKVYNLEVEKAYKDHKKMGEKAEIKWGDKTYKKVNGEGEGVAVFVRDYDEKGTKEYIRITKDGLIEQKIKWKGQLGEFMANTLSGEKTKYFNTRGEEVFLQPDKLVRRSFSVKPKLVSPEIRTGSRPSLAGLTSLSSIEFGSLGSGSFDLISKQVFVWDRTV</sequence>
<comment type="caution">
    <text evidence="1">The sequence shown here is derived from an EMBL/GenBank/DDBJ whole genome shotgun (WGS) entry which is preliminary data.</text>
</comment>
<evidence type="ECO:0000313" key="1">
    <source>
        <dbReference type="EMBL" id="EKO16000.1"/>
    </source>
</evidence>
<dbReference type="AlphaFoldDB" id="A0A0E2B4B0"/>
<reference evidence="1 2" key="1">
    <citation type="submission" date="2012-10" db="EMBL/GenBank/DDBJ databases">
        <authorList>
            <person name="Harkins D.M."/>
            <person name="Durkin A.S."/>
            <person name="Brinkac L.M."/>
            <person name="Selengut J.D."/>
            <person name="Sanka R."/>
            <person name="DePew J."/>
            <person name="Purushe J."/>
            <person name="Peacock S.J."/>
            <person name="Thaipadungpanit J."/>
            <person name="Wuthiekanun V.W."/>
            <person name="Day N.P."/>
            <person name="Vinetz J.M."/>
            <person name="Sutton G.G."/>
            <person name="Nelson W.C."/>
            <person name="Fouts D.E."/>
        </authorList>
    </citation>
    <scope>NUCLEOTIDE SEQUENCE [LARGE SCALE GENOMIC DNA]</scope>
    <source>
        <strain evidence="1 2">H1</strain>
    </source>
</reference>
<gene>
    <name evidence="1" type="ORF">LEP1GSC081_4136</name>
</gene>
<dbReference type="InterPro" id="IPR036844">
    <property type="entry name" value="Hint_dom_sf"/>
</dbReference>
<evidence type="ECO:0000313" key="2">
    <source>
        <dbReference type="Proteomes" id="UP000006253"/>
    </source>
</evidence>
<accession>A0A0E2B4B0</accession>
<protein>
    <submittedName>
        <fullName evidence="1">Uncharacterized protein</fullName>
    </submittedName>
</protein>